<sequence length="132" mass="14703">MSVYVDDMAAPFGNMIMCHMWADTDEELLAMADKIGVHRKWIQGHPTLSFGKHRGASWVHFDIAQSKRALAVRNGAIETDRYGPLEHTARLCLAKGKETGNQTLVDYGKKRLEMVRMSRASAPRSTGSLAND</sequence>
<dbReference type="Pfam" id="PF13223">
    <property type="entry name" value="DUF4031"/>
    <property type="match status" value="1"/>
</dbReference>
<proteinExistence type="predicted"/>
<dbReference type="AlphaFoldDB" id="A0A849VME5"/>
<comment type="caution">
    <text evidence="2">The sequence shown here is derived from an EMBL/GenBank/DDBJ whole genome shotgun (WGS) entry which is preliminary data.</text>
</comment>
<gene>
    <name evidence="2" type="ORF">HQ945_08605</name>
</gene>
<dbReference type="EMBL" id="JABUMX010000002">
    <property type="protein sequence ID" value="NTS31315.1"/>
    <property type="molecule type" value="Genomic_DNA"/>
</dbReference>
<evidence type="ECO:0000313" key="3">
    <source>
        <dbReference type="Proteomes" id="UP000550508"/>
    </source>
</evidence>
<feature type="domain" description="DUF4031" evidence="1">
    <location>
        <begin position="3"/>
        <end position="82"/>
    </location>
</feature>
<evidence type="ECO:0000313" key="2">
    <source>
        <dbReference type="EMBL" id="NTS31315.1"/>
    </source>
</evidence>
<accession>A0A849VME5</accession>
<keyword evidence="3" id="KW-1185">Reference proteome</keyword>
<dbReference type="RefSeq" id="WP_174207968.1">
    <property type="nucleotide sequence ID" value="NZ_JABUMX010000002.1"/>
</dbReference>
<dbReference type="Proteomes" id="UP000550508">
    <property type="component" value="Unassembled WGS sequence"/>
</dbReference>
<reference evidence="2 3" key="1">
    <citation type="submission" date="2020-05" db="EMBL/GenBank/DDBJ databases">
        <authorList>
            <person name="Kim M.K."/>
        </authorList>
    </citation>
    <scope>NUCLEOTIDE SEQUENCE [LARGE SCALE GENOMIC DNA]</scope>
    <source>
        <strain evidence="2 3">BT25</strain>
    </source>
</reference>
<evidence type="ECO:0000259" key="1">
    <source>
        <dbReference type="Pfam" id="PF13223"/>
    </source>
</evidence>
<organism evidence="2 3">
    <name type="scientific">Phyllobacterium pellucidum</name>
    <dbReference type="NCBI Taxonomy" id="2740464"/>
    <lineage>
        <taxon>Bacteria</taxon>
        <taxon>Pseudomonadati</taxon>
        <taxon>Pseudomonadota</taxon>
        <taxon>Alphaproteobacteria</taxon>
        <taxon>Hyphomicrobiales</taxon>
        <taxon>Phyllobacteriaceae</taxon>
        <taxon>Phyllobacterium</taxon>
    </lineage>
</organism>
<dbReference type="InterPro" id="IPR025109">
    <property type="entry name" value="DUF4031"/>
</dbReference>
<protein>
    <submittedName>
        <fullName evidence="2">DUF4031 domain-containing protein</fullName>
    </submittedName>
</protein>
<name>A0A849VME5_9HYPH</name>